<dbReference type="Pfam" id="PF14529">
    <property type="entry name" value="Exo_endo_phos_2"/>
    <property type="match status" value="1"/>
</dbReference>
<dbReference type="SUPFAM" id="SSF56672">
    <property type="entry name" value="DNA/RNA polymerases"/>
    <property type="match status" value="1"/>
</dbReference>
<dbReference type="PANTHER" id="PTHR19446">
    <property type="entry name" value="REVERSE TRANSCRIPTASES"/>
    <property type="match status" value="1"/>
</dbReference>
<reference evidence="3 4" key="1">
    <citation type="journal article" date="2013" name="Genome Biol.">
        <title>Draft genome of the mountain pine beetle, Dendroctonus ponderosae Hopkins, a major forest pest.</title>
        <authorList>
            <person name="Keeling C.I."/>
            <person name="Yuen M.M."/>
            <person name="Liao N.Y."/>
            <person name="Docking T.R."/>
            <person name="Chan S.K."/>
            <person name="Taylor G.A."/>
            <person name="Palmquist D.L."/>
            <person name="Jackman S.D."/>
            <person name="Nguyen A."/>
            <person name="Li M."/>
            <person name="Henderson H."/>
            <person name="Janes J.K."/>
            <person name="Zhao Y."/>
            <person name="Pandoh P."/>
            <person name="Moore R."/>
            <person name="Sperling F.A."/>
            <person name="Huber D.P."/>
            <person name="Birol I."/>
            <person name="Jones S.J."/>
            <person name="Bohlmann J."/>
        </authorList>
    </citation>
    <scope>NUCLEOTIDE SEQUENCE</scope>
</reference>
<dbReference type="InterPro" id="IPR000477">
    <property type="entry name" value="RT_dom"/>
</dbReference>
<name>U4TRW5_DENPD</name>
<dbReference type="InterPro" id="IPR043502">
    <property type="entry name" value="DNA/RNA_pol_sf"/>
</dbReference>
<evidence type="ECO:0000259" key="2">
    <source>
        <dbReference type="PROSITE" id="PS50878"/>
    </source>
</evidence>
<dbReference type="Proteomes" id="UP000030742">
    <property type="component" value="Unassembled WGS sequence"/>
</dbReference>
<feature type="compositionally biased region" description="Basic and acidic residues" evidence="1">
    <location>
        <begin position="731"/>
        <end position="744"/>
    </location>
</feature>
<dbReference type="CDD" id="cd09077">
    <property type="entry name" value="R1-I-EN"/>
    <property type="match status" value="1"/>
</dbReference>
<organism evidence="3 4">
    <name type="scientific">Dendroctonus ponderosae</name>
    <name type="common">Mountain pine beetle</name>
    <dbReference type="NCBI Taxonomy" id="77166"/>
    <lineage>
        <taxon>Eukaryota</taxon>
        <taxon>Metazoa</taxon>
        <taxon>Ecdysozoa</taxon>
        <taxon>Arthropoda</taxon>
        <taxon>Hexapoda</taxon>
        <taxon>Insecta</taxon>
        <taxon>Pterygota</taxon>
        <taxon>Neoptera</taxon>
        <taxon>Endopterygota</taxon>
        <taxon>Coleoptera</taxon>
        <taxon>Polyphaga</taxon>
        <taxon>Cucujiformia</taxon>
        <taxon>Curculionidae</taxon>
        <taxon>Scolytinae</taxon>
        <taxon>Dendroctonus</taxon>
    </lineage>
</organism>
<feature type="domain" description="Reverse transcriptase" evidence="2">
    <location>
        <begin position="312"/>
        <end position="583"/>
    </location>
</feature>
<dbReference type="SUPFAM" id="SSF56219">
    <property type="entry name" value="DNase I-like"/>
    <property type="match status" value="1"/>
</dbReference>
<dbReference type="AlphaFoldDB" id="U4TRW5"/>
<dbReference type="Pfam" id="PF00078">
    <property type="entry name" value="RVT_1"/>
    <property type="match status" value="1"/>
</dbReference>
<dbReference type="STRING" id="77166.U4TRW5"/>
<feature type="region of interest" description="Disordered" evidence="1">
    <location>
        <begin position="726"/>
        <end position="751"/>
    </location>
</feature>
<dbReference type="PROSITE" id="PS50878">
    <property type="entry name" value="RT_POL"/>
    <property type="match status" value="1"/>
</dbReference>
<dbReference type="InterPro" id="IPR036691">
    <property type="entry name" value="Endo/exonu/phosph_ase_sf"/>
</dbReference>
<evidence type="ECO:0000313" key="4">
    <source>
        <dbReference type="Proteomes" id="UP000030742"/>
    </source>
</evidence>
<dbReference type="OrthoDB" id="6777517at2759"/>
<dbReference type="GO" id="GO:0071897">
    <property type="term" value="P:DNA biosynthetic process"/>
    <property type="evidence" value="ECO:0007669"/>
    <property type="project" value="UniProtKB-ARBA"/>
</dbReference>
<proteinExistence type="predicted"/>
<evidence type="ECO:0000313" key="3">
    <source>
        <dbReference type="EMBL" id="ERL83462.1"/>
    </source>
</evidence>
<accession>U4TRW5</accession>
<gene>
    <name evidence="3" type="ORF">D910_00454</name>
</gene>
<protein>
    <recommendedName>
        <fullName evidence="2">Reverse transcriptase domain-containing protein</fullName>
    </recommendedName>
</protein>
<dbReference type="Gene3D" id="3.60.10.10">
    <property type="entry name" value="Endonuclease/exonuclease/phosphatase"/>
    <property type="match status" value="1"/>
</dbReference>
<evidence type="ECO:0000256" key="1">
    <source>
        <dbReference type="SAM" id="MobiDB-lite"/>
    </source>
</evidence>
<sequence length="751" mass="84181">MTSQINLNRCRIAHDLLERITKDDKINVVIGQEPYGKSLIDYHDDNRDSFINVDNKYKVLKSGCGEGFVHVELSNCVVISCYFSPNGNVADFERLLQNMKKVIRHGGKQVVMGGDLNAKTNLIGSKTTNQRGAILQDWILTNGLVILNEGDTPTFQNANGTSIIDFTVASEQLSRRVGTWRVEPEIENFSDHHNIRFEIQGTPGETTPRLSQTGWSIKPAAITELTAAHRKHPDEHTTIQQIKKLFPIKTLTPRETGPGEWYETPLFNIDELKAALKERKKRKAPGLDGISLEVLRACITETPMVFLKLLNDCLQKAEFPAAWKRARLVLTEKPKKDPQGQTSYRPLCLIDELGKIFEALIKNRLEDEMRKKGLEHVHQYGFTKGKSTTSALLKIKEIADNTKKKAYQHREICIMILMDVQNAFNSAPWDGIIQSLSDGGISRYIVEIVKSYLWDRSIVTAEGEIYPVTCGVPQGSILGPKLWNIFYNKILNVDIGKGVETVAYADDLALVVTGKTPDMVKTRATQAIQRVSETLRGMGIKVAPEKTESVLLTAPRKIPGIVLDTGERSIATSDSVRYLGVMLDRNVKMKAHIRRTVEKANKMITLLYRLMPRVGGPKASKRRALAGTVISAALYGAPMWHQTLKYQHYSNLMTGINRKLATMITSAYKTVPTIAIEAIAGTIPLDLLVRERVEMQTLGSEHKANAREATMRAWQDRFGAEIRRGRLLHHPSHDGPRGIRELSQKNKKTGK</sequence>
<dbReference type="CDD" id="cd01650">
    <property type="entry name" value="RT_nLTR_like"/>
    <property type="match status" value="1"/>
</dbReference>
<dbReference type="GO" id="GO:0003824">
    <property type="term" value="F:catalytic activity"/>
    <property type="evidence" value="ECO:0007669"/>
    <property type="project" value="InterPro"/>
</dbReference>
<dbReference type="InterPro" id="IPR005135">
    <property type="entry name" value="Endo/exonuclease/phosphatase"/>
</dbReference>
<dbReference type="EMBL" id="KB630188">
    <property type="protein sequence ID" value="ERL83462.1"/>
    <property type="molecule type" value="Genomic_DNA"/>
</dbReference>